<dbReference type="AlphaFoldDB" id="B6WA76"/>
<reference evidence="1 2" key="2">
    <citation type="submission" date="2008-10" db="EMBL/GenBank/DDBJ databases">
        <title>Draft genome sequence of Anaerococcus hydrogenalis (DSM 7454).</title>
        <authorList>
            <person name="Sudarsanam P."/>
            <person name="Ley R."/>
            <person name="Guruge J."/>
            <person name="Turnbaugh P.J."/>
            <person name="Mahowald M."/>
            <person name="Liep D."/>
            <person name="Gordon J."/>
        </authorList>
    </citation>
    <scope>NUCLEOTIDE SEQUENCE [LARGE SCALE GENOMIC DNA]</scope>
    <source>
        <strain evidence="1 2">DSM 7454</strain>
    </source>
</reference>
<comment type="caution">
    <text evidence="1">The sequence shown here is derived from an EMBL/GenBank/DDBJ whole genome shotgun (WGS) entry which is preliminary data.</text>
</comment>
<dbReference type="SUPFAM" id="SSF56784">
    <property type="entry name" value="HAD-like"/>
    <property type="match status" value="1"/>
</dbReference>
<keyword evidence="1" id="KW-0378">Hydrolase</keyword>
<dbReference type="InterPro" id="IPR023214">
    <property type="entry name" value="HAD_sf"/>
</dbReference>
<gene>
    <name evidence="1" type="ORF">ANHYDRO_01502</name>
</gene>
<dbReference type="PANTHER" id="PTHR10000">
    <property type="entry name" value="PHOSPHOSERINE PHOSPHATASE"/>
    <property type="match status" value="1"/>
</dbReference>
<dbReference type="SFLD" id="SFLDG01140">
    <property type="entry name" value="C2.B:_Phosphomannomutase_and_P"/>
    <property type="match status" value="1"/>
</dbReference>
<evidence type="ECO:0000313" key="1">
    <source>
        <dbReference type="EMBL" id="EEB35634.1"/>
    </source>
</evidence>
<dbReference type="GO" id="GO:0005829">
    <property type="term" value="C:cytosol"/>
    <property type="evidence" value="ECO:0007669"/>
    <property type="project" value="TreeGrafter"/>
</dbReference>
<dbReference type="GO" id="GO:0000287">
    <property type="term" value="F:magnesium ion binding"/>
    <property type="evidence" value="ECO:0007669"/>
    <property type="project" value="TreeGrafter"/>
</dbReference>
<sequence>MYFYFKKVRSNNEKIKMVFFDIDGTMISLDKEGISEKTALSLRKLKENGIKICVATGRSPIQLPDFSGISFDAYLSFNGSLIFNDKEDIFKNPLSKDDIFTLMENSKDMDKPMAIATRDLYACNGTNFDLEKYFSFGGSQPKVYDDFEDIIENDDIFQAILPISANEYERAMENISSTKITAWWDRAVDLIPKNGGKGKGVEEILSYYKIKKDECLAFGDGNNDLEMFEAVGYGICMANGSRDLKKVSYDVCKSVDEDGIYYYLKDKGII</sequence>
<dbReference type="Gene3D" id="3.40.50.1000">
    <property type="entry name" value="HAD superfamily/HAD-like"/>
    <property type="match status" value="1"/>
</dbReference>
<dbReference type="Pfam" id="PF08282">
    <property type="entry name" value="Hydrolase_3"/>
    <property type="match status" value="1"/>
</dbReference>
<dbReference type="PROSITE" id="PS01229">
    <property type="entry name" value="COF_2"/>
    <property type="match status" value="1"/>
</dbReference>
<dbReference type="InterPro" id="IPR006379">
    <property type="entry name" value="HAD-SF_hydro_IIB"/>
</dbReference>
<dbReference type="InterPro" id="IPR000150">
    <property type="entry name" value="Cof"/>
</dbReference>
<dbReference type="GO" id="GO:0016791">
    <property type="term" value="F:phosphatase activity"/>
    <property type="evidence" value="ECO:0007669"/>
    <property type="project" value="UniProtKB-ARBA"/>
</dbReference>
<proteinExistence type="predicted"/>
<dbReference type="PANTHER" id="PTHR10000:SF25">
    <property type="entry name" value="PHOSPHATASE YKRA-RELATED"/>
    <property type="match status" value="1"/>
</dbReference>
<protein>
    <submittedName>
        <fullName evidence="1">Cof-like hydrolase</fullName>
    </submittedName>
</protein>
<dbReference type="eggNOG" id="COG0561">
    <property type="taxonomic scope" value="Bacteria"/>
</dbReference>
<dbReference type="SFLD" id="SFLDS00003">
    <property type="entry name" value="Haloacid_Dehalogenase"/>
    <property type="match status" value="1"/>
</dbReference>
<dbReference type="EMBL" id="ABXA01000037">
    <property type="protein sequence ID" value="EEB35634.1"/>
    <property type="molecule type" value="Genomic_DNA"/>
</dbReference>
<evidence type="ECO:0000313" key="2">
    <source>
        <dbReference type="Proteomes" id="UP000005451"/>
    </source>
</evidence>
<dbReference type="Proteomes" id="UP000005451">
    <property type="component" value="Unassembled WGS sequence"/>
</dbReference>
<organism evidence="1 2">
    <name type="scientific">Anaerococcus hydrogenalis DSM 7454</name>
    <dbReference type="NCBI Taxonomy" id="561177"/>
    <lineage>
        <taxon>Bacteria</taxon>
        <taxon>Bacillati</taxon>
        <taxon>Bacillota</taxon>
        <taxon>Tissierellia</taxon>
        <taxon>Tissierellales</taxon>
        <taxon>Peptoniphilaceae</taxon>
        <taxon>Anaerococcus</taxon>
    </lineage>
</organism>
<dbReference type="NCBIfam" id="TIGR00099">
    <property type="entry name" value="Cof-subfamily"/>
    <property type="match status" value="1"/>
</dbReference>
<accession>B6WA76</accession>
<dbReference type="NCBIfam" id="TIGR01484">
    <property type="entry name" value="HAD-SF-IIB"/>
    <property type="match status" value="1"/>
</dbReference>
<dbReference type="InterPro" id="IPR036412">
    <property type="entry name" value="HAD-like_sf"/>
</dbReference>
<name>B6WA76_9FIRM</name>
<dbReference type="STRING" id="561177.ANHYDRO_01502"/>
<dbReference type="Gene3D" id="3.30.1240.10">
    <property type="match status" value="1"/>
</dbReference>
<reference evidence="1 2" key="1">
    <citation type="submission" date="2008-09" db="EMBL/GenBank/DDBJ databases">
        <authorList>
            <person name="Fulton L."/>
            <person name="Clifton S."/>
            <person name="Fulton B."/>
            <person name="Xu J."/>
            <person name="Minx P."/>
            <person name="Pepin K.H."/>
            <person name="Johnson M."/>
            <person name="Thiruvilangam P."/>
            <person name="Bhonagiri V."/>
            <person name="Nash W.E."/>
            <person name="Mardis E.R."/>
            <person name="Wilson R.K."/>
        </authorList>
    </citation>
    <scope>NUCLEOTIDE SEQUENCE [LARGE SCALE GENOMIC DNA]</scope>
    <source>
        <strain evidence="1 2">DSM 7454</strain>
    </source>
</reference>